<sequence length="22" mass="2697">MLRSLFTEYYVNHDKKKIKGII</sequence>
<reference evidence="1" key="1">
    <citation type="submission" date="2014-11" db="EMBL/GenBank/DDBJ databases">
        <authorList>
            <person name="Amaro Gonzalez C."/>
        </authorList>
    </citation>
    <scope>NUCLEOTIDE SEQUENCE</scope>
</reference>
<reference evidence="1" key="2">
    <citation type="journal article" date="2015" name="Fish Shellfish Immunol.">
        <title>Early steps in the European eel (Anguilla anguilla)-Vibrio vulnificus interaction in the gills: Role of the RtxA13 toxin.</title>
        <authorList>
            <person name="Callol A."/>
            <person name="Pajuelo D."/>
            <person name="Ebbesson L."/>
            <person name="Teles M."/>
            <person name="MacKenzie S."/>
            <person name="Amaro C."/>
        </authorList>
    </citation>
    <scope>NUCLEOTIDE SEQUENCE</scope>
</reference>
<name>A0A0E9SAG3_ANGAN</name>
<protein>
    <submittedName>
        <fullName evidence="1">Uncharacterized protein</fullName>
    </submittedName>
</protein>
<evidence type="ECO:0000313" key="1">
    <source>
        <dbReference type="EMBL" id="JAH38379.1"/>
    </source>
</evidence>
<dbReference type="EMBL" id="GBXM01070198">
    <property type="protein sequence ID" value="JAH38379.1"/>
    <property type="molecule type" value="Transcribed_RNA"/>
</dbReference>
<proteinExistence type="predicted"/>
<organism evidence="1">
    <name type="scientific">Anguilla anguilla</name>
    <name type="common">European freshwater eel</name>
    <name type="synonym">Muraena anguilla</name>
    <dbReference type="NCBI Taxonomy" id="7936"/>
    <lineage>
        <taxon>Eukaryota</taxon>
        <taxon>Metazoa</taxon>
        <taxon>Chordata</taxon>
        <taxon>Craniata</taxon>
        <taxon>Vertebrata</taxon>
        <taxon>Euteleostomi</taxon>
        <taxon>Actinopterygii</taxon>
        <taxon>Neopterygii</taxon>
        <taxon>Teleostei</taxon>
        <taxon>Anguilliformes</taxon>
        <taxon>Anguillidae</taxon>
        <taxon>Anguilla</taxon>
    </lineage>
</organism>
<dbReference type="AlphaFoldDB" id="A0A0E9SAG3"/>
<accession>A0A0E9SAG3</accession>